<dbReference type="EMBL" id="MPPL01000001">
    <property type="protein sequence ID" value="OKS88908.1"/>
    <property type="molecule type" value="Genomic_DNA"/>
</dbReference>
<protein>
    <recommendedName>
        <fullName evidence="1">Carrier domain-containing protein</fullName>
    </recommendedName>
</protein>
<dbReference type="PROSITE" id="PS50075">
    <property type="entry name" value="CARRIER"/>
    <property type="match status" value="1"/>
</dbReference>
<dbReference type="AlphaFoldDB" id="A0A1Q6A4I0"/>
<keyword evidence="3" id="KW-1185">Reference proteome</keyword>
<dbReference type="InterPro" id="IPR036736">
    <property type="entry name" value="ACP-like_sf"/>
</dbReference>
<dbReference type="STRING" id="1302689.RG47T_4386"/>
<proteinExistence type="predicted"/>
<dbReference type="Pfam" id="PF00550">
    <property type="entry name" value="PP-binding"/>
    <property type="match status" value="1"/>
</dbReference>
<reference evidence="2 3" key="1">
    <citation type="submission" date="2016-11" db="EMBL/GenBank/DDBJ databases">
        <title>Whole Genome Sequencing of Mucilaginibacter polytrichastri RG4-7(T) isolated from the moss sample.</title>
        <authorList>
            <person name="Li Y."/>
        </authorList>
    </citation>
    <scope>NUCLEOTIDE SEQUENCE [LARGE SCALE GENOMIC DNA]</scope>
    <source>
        <strain evidence="2 3">RG4-7</strain>
    </source>
</reference>
<dbReference type="SUPFAM" id="SSF47336">
    <property type="entry name" value="ACP-like"/>
    <property type="match status" value="1"/>
</dbReference>
<dbReference type="RefSeq" id="WP_074491517.1">
    <property type="nucleotide sequence ID" value="NZ_FPAM01000023.1"/>
</dbReference>
<evidence type="ECO:0000313" key="2">
    <source>
        <dbReference type="EMBL" id="OKS88908.1"/>
    </source>
</evidence>
<evidence type="ECO:0000259" key="1">
    <source>
        <dbReference type="PROSITE" id="PS50075"/>
    </source>
</evidence>
<accession>A0A1Q6A4I0</accession>
<dbReference type="OrthoDB" id="9803943at2"/>
<comment type="caution">
    <text evidence="2">The sequence shown here is derived from an EMBL/GenBank/DDBJ whole genome shotgun (WGS) entry which is preliminary data.</text>
</comment>
<dbReference type="InterPro" id="IPR009081">
    <property type="entry name" value="PP-bd_ACP"/>
</dbReference>
<dbReference type="Gene3D" id="1.10.1200.10">
    <property type="entry name" value="ACP-like"/>
    <property type="match status" value="1"/>
</dbReference>
<feature type="domain" description="Carrier" evidence="1">
    <location>
        <begin position="4"/>
        <end position="85"/>
    </location>
</feature>
<gene>
    <name evidence="2" type="ORF">RG47T_4386</name>
</gene>
<dbReference type="Proteomes" id="UP000186720">
    <property type="component" value="Unassembled WGS sequence"/>
</dbReference>
<organism evidence="2 3">
    <name type="scientific">Mucilaginibacter polytrichastri</name>
    <dbReference type="NCBI Taxonomy" id="1302689"/>
    <lineage>
        <taxon>Bacteria</taxon>
        <taxon>Pseudomonadati</taxon>
        <taxon>Bacteroidota</taxon>
        <taxon>Sphingobacteriia</taxon>
        <taxon>Sphingobacteriales</taxon>
        <taxon>Sphingobacteriaceae</taxon>
        <taxon>Mucilaginibacter</taxon>
    </lineage>
</organism>
<name>A0A1Q6A4I0_9SPHI</name>
<evidence type="ECO:0000313" key="3">
    <source>
        <dbReference type="Proteomes" id="UP000186720"/>
    </source>
</evidence>
<sequence>MEKEALKEQLKSQIIKFLNLTELTPADIKDDEPLFGDGLGLDSIDSLELIVLLKKEYGITIKDPKDGRKVLVDVNSMADYILEHSTK</sequence>
<dbReference type="NCBIfam" id="NF006617">
    <property type="entry name" value="PRK09184.1"/>
    <property type="match status" value="1"/>
</dbReference>